<dbReference type="Proteomes" id="UP000015423">
    <property type="component" value="Chromosome"/>
</dbReference>
<dbReference type="InterPro" id="IPR018649">
    <property type="entry name" value="SHOCT"/>
</dbReference>
<dbReference type="HOGENOM" id="CLU_164081_2_0_11"/>
<evidence type="ECO:0000259" key="2">
    <source>
        <dbReference type="Pfam" id="PF09851"/>
    </source>
</evidence>
<accession>S5VXT4</accession>
<protein>
    <recommendedName>
        <fullName evidence="2">SHOCT domain-containing protein</fullName>
    </recommendedName>
</protein>
<reference evidence="4" key="1">
    <citation type="submission" date="2012-10" db="EMBL/GenBank/DDBJ databases">
        <title>The complete genome sequence of Streptomyces collinus Tu 365.</title>
        <authorList>
            <person name="Ruckert C."/>
            <person name="Szczepanowski R."/>
            <person name="Goesmann A."/>
            <person name="Pross E.K."/>
            <person name="Musiol E.M."/>
            <person name="Blin K."/>
            <person name="Wohlleben W."/>
            <person name="Puhler A."/>
            <person name="Weber T."/>
            <person name="Kalinowski J."/>
        </authorList>
    </citation>
    <scope>NUCLEOTIDE SEQUENCE [LARGE SCALE GENOMIC DNA]</scope>
    <source>
        <strain evidence="4">DSM 40733 / Tue 365</strain>
    </source>
</reference>
<evidence type="ECO:0000256" key="1">
    <source>
        <dbReference type="SAM" id="MobiDB-lite"/>
    </source>
</evidence>
<dbReference type="KEGG" id="sci:B446_29545"/>
<dbReference type="RefSeq" id="WP_020943125.1">
    <property type="nucleotide sequence ID" value="NC_021985.1"/>
</dbReference>
<dbReference type="Pfam" id="PF09851">
    <property type="entry name" value="SHOCT"/>
    <property type="match status" value="1"/>
</dbReference>
<dbReference type="STRING" id="1214242.B446_29545"/>
<organism evidence="3 4">
    <name type="scientific">Streptomyces collinus (strain DSM 40733 / Tue 365)</name>
    <dbReference type="NCBI Taxonomy" id="1214242"/>
    <lineage>
        <taxon>Bacteria</taxon>
        <taxon>Bacillati</taxon>
        <taxon>Actinomycetota</taxon>
        <taxon>Actinomycetes</taxon>
        <taxon>Kitasatosporales</taxon>
        <taxon>Streptomycetaceae</taxon>
        <taxon>Streptomyces</taxon>
    </lineage>
</organism>
<dbReference type="AlphaFoldDB" id="S5VXT4"/>
<feature type="domain" description="SHOCT" evidence="2">
    <location>
        <begin position="79"/>
        <end position="106"/>
    </location>
</feature>
<name>S5VXT4_STRC3</name>
<reference evidence="3 4" key="2">
    <citation type="journal article" date="2013" name="J. Biotechnol.">
        <title>Complete genome sequence of the kirromycin producer Streptomyces collinus Tu 365 consisting of a linear chromosome and two linear plasmids.</title>
        <authorList>
            <person name="Ruckert C."/>
            <person name="Szczepanowski R."/>
            <person name="Albersmeier A."/>
            <person name="Goesmann A."/>
            <person name="Iftime D."/>
            <person name="Musiol E.M."/>
            <person name="Blin K."/>
            <person name="Wohlleben W."/>
            <person name="Puhler A."/>
            <person name="Kalinowski J."/>
            <person name="Weber T."/>
        </authorList>
    </citation>
    <scope>NUCLEOTIDE SEQUENCE [LARGE SCALE GENOMIC DNA]</scope>
    <source>
        <strain evidence="4">DSM 40733 / Tue 365</strain>
    </source>
</reference>
<evidence type="ECO:0000313" key="3">
    <source>
        <dbReference type="EMBL" id="AGS72715.1"/>
    </source>
</evidence>
<evidence type="ECO:0000313" key="4">
    <source>
        <dbReference type="Proteomes" id="UP000015423"/>
    </source>
</evidence>
<feature type="compositionally biased region" description="Pro residues" evidence="1">
    <location>
        <begin position="60"/>
        <end position="70"/>
    </location>
</feature>
<keyword evidence="4" id="KW-1185">Reference proteome</keyword>
<dbReference type="EMBL" id="CP006259">
    <property type="protein sequence ID" value="AGS72715.1"/>
    <property type="molecule type" value="Genomic_DNA"/>
</dbReference>
<gene>
    <name evidence="3" type="ORF">B446_29545</name>
</gene>
<proteinExistence type="predicted"/>
<feature type="compositionally biased region" description="Low complexity" evidence="1">
    <location>
        <begin position="34"/>
        <end position="59"/>
    </location>
</feature>
<dbReference type="eggNOG" id="ENOG5032Y5M">
    <property type="taxonomic scope" value="Bacteria"/>
</dbReference>
<sequence>MPGLLRGVARTAVVAGTATAVSNRVSRRQAGRWAQQDYAQQQQYDQQQYDQQQAYAQPQAPDPAVPPPPAADEMTEKIDQLKQLADLKAQGVLTEEEFAEQKRRLLG</sequence>
<dbReference type="PATRIC" id="fig|1214242.5.peg.6052"/>
<feature type="region of interest" description="Disordered" evidence="1">
    <location>
        <begin position="24"/>
        <end position="74"/>
    </location>
</feature>